<accession>A0ABT6SYR0</accession>
<evidence type="ECO:0000313" key="3">
    <source>
        <dbReference type="Proteomes" id="UP001237105"/>
    </source>
</evidence>
<organism evidence="2 3">
    <name type="scientific">Streptomyces luteolus</name>
    <dbReference type="NCBI Taxonomy" id="3043615"/>
    <lineage>
        <taxon>Bacteria</taxon>
        <taxon>Bacillati</taxon>
        <taxon>Actinomycetota</taxon>
        <taxon>Actinomycetes</taxon>
        <taxon>Kitasatosporales</taxon>
        <taxon>Streptomycetaceae</taxon>
        <taxon>Streptomyces</taxon>
    </lineage>
</organism>
<dbReference type="RefSeq" id="WP_282536626.1">
    <property type="nucleotide sequence ID" value="NZ_JASCIS010000019.1"/>
</dbReference>
<reference evidence="2 3" key="1">
    <citation type="submission" date="2023-05" db="EMBL/GenBank/DDBJ databases">
        <title>Draft genome sequence of Streptomyces sp. B-S-A12 isolated from a cave soil in Thailand.</title>
        <authorList>
            <person name="Chamroensaksri N."/>
            <person name="Muangham S."/>
        </authorList>
    </citation>
    <scope>NUCLEOTIDE SEQUENCE [LARGE SCALE GENOMIC DNA]</scope>
    <source>
        <strain evidence="2 3">B-S-A12</strain>
    </source>
</reference>
<dbReference type="InterPro" id="IPR025851">
    <property type="entry name" value="SUKH-4"/>
</dbReference>
<dbReference type="Pfam" id="PF14435">
    <property type="entry name" value="SUKH-4"/>
    <property type="match status" value="1"/>
</dbReference>
<comment type="caution">
    <text evidence="2">The sequence shown here is derived from an EMBL/GenBank/DDBJ whole genome shotgun (WGS) entry which is preliminary data.</text>
</comment>
<proteinExistence type="predicted"/>
<dbReference type="Proteomes" id="UP001237105">
    <property type="component" value="Unassembled WGS sequence"/>
</dbReference>
<keyword evidence="3" id="KW-1185">Reference proteome</keyword>
<evidence type="ECO:0000313" key="2">
    <source>
        <dbReference type="EMBL" id="MDI3420750.1"/>
    </source>
</evidence>
<protein>
    <submittedName>
        <fullName evidence="2">SUKH-4 family immunity protein</fullName>
    </submittedName>
</protein>
<evidence type="ECO:0000256" key="1">
    <source>
        <dbReference type="SAM" id="MobiDB-lite"/>
    </source>
</evidence>
<dbReference type="EMBL" id="JASCIS010000019">
    <property type="protein sequence ID" value="MDI3420750.1"/>
    <property type="molecule type" value="Genomic_DNA"/>
</dbReference>
<gene>
    <name evidence="2" type="ORF">QIT00_19695</name>
</gene>
<feature type="compositionally biased region" description="Basic and acidic residues" evidence="1">
    <location>
        <begin position="239"/>
        <end position="248"/>
    </location>
</feature>
<sequence>MHPQRSTDEAAQRLLSWLRTPDPRHGCLFVDGPSGAGKSALLRRAASDVPEAVLVDAAGLSAEEVADQVMRALGVSYGDYRSVQFLSDELTEQSPSHSAVLVTNTQWAGRTRSTTEPRFVMSLLAGALGLDHRSTGVRFVIEVDGDVGGVDLRGQSPLALGPLSTSPRVDLDALALRHRTAVLALALAELRELRLEEWRALCSALGADIQEPELRALAAELPQITLEPGGHTSSNPSESRVRMTHESDAQSLRASVSVPEFQSFQNAVVDQLLASGQQLASYAASALPAHAAAADRLEELLGAPCSLAKCRHTALIEALPVAFPNGVPAGTYAAELHYLDALGLAPSSHAEWLSILHLLALSRGEAERAGALIADAGRLPWRTVWTDWRAPGTLHRPGPPLDAVEFVQADARGEYVTSIDESGGELTWRAATGEFVEPDEQAPPETTAENGSPLAALWQVEPSWNMARLAPAGAGTGGSRTIQAPNVEDAVGVAQFVVLGGPRGLYAVEPDEQPAEADPLPVLPAVGPRCTITPRPYDAAACNPTRERVLTTFSERHVPVIPADHLPAGLTHEPTRRFLSEAGFPSVSDFYGLNTHNLHVCGLKEHLREGSAELAASASDGPCYELGTWIGGTLLLDGPTGRVLRLPRPDADEDDPGDPLAGSSLASFVAMVCLQWDYMLAYSTSGGLDSADLLAELTAWLSALDPAAASNRNWGHVLEPENFPAL</sequence>
<feature type="region of interest" description="Disordered" evidence="1">
    <location>
        <begin position="225"/>
        <end position="248"/>
    </location>
</feature>
<name>A0ABT6SYR0_9ACTN</name>